<feature type="compositionally biased region" description="Polar residues" evidence="6">
    <location>
        <begin position="319"/>
        <end position="337"/>
    </location>
</feature>
<evidence type="ECO:0000313" key="9">
    <source>
        <dbReference type="Proteomes" id="UP000053558"/>
    </source>
</evidence>
<dbReference type="PANTHER" id="PTHR11850">
    <property type="entry name" value="HOMEOBOX PROTEIN TRANSCRIPTION FACTORS"/>
    <property type="match status" value="1"/>
</dbReference>
<feature type="compositionally biased region" description="Basic and acidic residues" evidence="6">
    <location>
        <begin position="138"/>
        <end position="150"/>
    </location>
</feature>
<dbReference type="InterPro" id="IPR050224">
    <property type="entry name" value="TALE_homeobox"/>
</dbReference>
<feature type="compositionally biased region" description="Polar residues" evidence="6">
    <location>
        <begin position="436"/>
        <end position="446"/>
    </location>
</feature>
<feature type="compositionally biased region" description="Polar residues" evidence="6">
    <location>
        <begin position="491"/>
        <end position="502"/>
    </location>
</feature>
<feature type="compositionally biased region" description="Polar residues" evidence="6">
    <location>
        <begin position="1"/>
        <end position="16"/>
    </location>
</feature>
<comment type="similarity">
    <text evidence="1">Belongs to the TALE/M-ATYP homeobox family.</text>
</comment>
<dbReference type="PROSITE" id="PS50071">
    <property type="entry name" value="HOMEOBOX_2"/>
    <property type="match status" value="1"/>
</dbReference>
<keyword evidence="9" id="KW-1185">Reference proteome</keyword>
<name>A0A5M3MRG2_CONPW</name>
<dbReference type="OMA" id="YRFPEHS"/>
<evidence type="ECO:0000256" key="2">
    <source>
        <dbReference type="ARBA" id="ARBA00023125"/>
    </source>
</evidence>
<dbReference type="Pfam" id="PF05920">
    <property type="entry name" value="Homeobox_KN"/>
    <property type="match status" value="1"/>
</dbReference>
<dbReference type="KEGG" id="cput:CONPUDRAFT_153794"/>
<dbReference type="GO" id="GO:0005634">
    <property type="term" value="C:nucleus"/>
    <property type="evidence" value="ECO:0007669"/>
    <property type="project" value="UniProtKB-SubCell"/>
</dbReference>
<feature type="domain" description="Homeobox" evidence="7">
    <location>
        <begin position="340"/>
        <end position="403"/>
    </location>
</feature>
<dbReference type="AlphaFoldDB" id="A0A5M3MRG2"/>
<comment type="subcellular location">
    <subcellularLocation>
        <location evidence="5">Nucleus</location>
    </subcellularLocation>
</comment>
<keyword evidence="3 5" id="KW-0371">Homeobox</keyword>
<reference evidence="9" key="1">
    <citation type="journal article" date="2012" name="Science">
        <title>The Paleozoic origin of enzymatic lignin decomposition reconstructed from 31 fungal genomes.</title>
        <authorList>
            <person name="Floudas D."/>
            <person name="Binder M."/>
            <person name="Riley R."/>
            <person name="Barry K."/>
            <person name="Blanchette R.A."/>
            <person name="Henrissat B."/>
            <person name="Martinez A.T."/>
            <person name="Otillar R."/>
            <person name="Spatafora J.W."/>
            <person name="Yadav J.S."/>
            <person name="Aerts A."/>
            <person name="Benoit I."/>
            <person name="Boyd A."/>
            <person name="Carlson A."/>
            <person name="Copeland A."/>
            <person name="Coutinho P.M."/>
            <person name="de Vries R.P."/>
            <person name="Ferreira P."/>
            <person name="Findley K."/>
            <person name="Foster B."/>
            <person name="Gaskell J."/>
            <person name="Glotzer D."/>
            <person name="Gorecki P."/>
            <person name="Heitman J."/>
            <person name="Hesse C."/>
            <person name="Hori C."/>
            <person name="Igarashi K."/>
            <person name="Jurgens J.A."/>
            <person name="Kallen N."/>
            <person name="Kersten P."/>
            <person name="Kohler A."/>
            <person name="Kuees U."/>
            <person name="Kumar T.K.A."/>
            <person name="Kuo A."/>
            <person name="LaButti K."/>
            <person name="Larrondo L.F."/>
            <person name="Lindquist E."/>
            <person name="Ling A."/>
            <person name="Lombard V."/>
            <person name="Lucas S."/>
            <person name="Lundell T."/>
            <person name="Martin R."/>
            <person name="McLaughlin D.J."/>
            <person name="Morgenstern I."/>
            <person name="Morin E."/>
            <person name="Murat C."/>
            <person name="Nagy L.G."/>
            <person name="Nolan M."/>
            <person name="Ohm R.A."/>
            <person name="Patyshakuliyeva A."/>
            <person name="Rokas A."/>
            <person name="Ruiz-Duenas F.J."/>
            <person name="Sabat G."/>
            <person name="Salamov A."/>
            <person name="Samejima M."/>
            <person name="Schmutz J."/>
            <person name="Slot J.C."/>
            <person name="St John F."/>
            <person name="Stenlid J."/>
            <person name="Sun H."/>
            <person name="Sun S."/>
            <person name="Syed K."/>
            <person name="Tsang A."/>
            <person name="Wiebenga A."/>
            <person name="Young D."/>
            <person name="Pisabarro A."/>
            <person name="Eastwood D.C."/>
            <person name="Martin F."/>
            <person name="Cullen D."/>
            <person name="Grigoriev I.V."/>
            <person name="Hibbett D.S."/>
        </authorList>
    </citation>
    <scope>NUCLEOTIDE SEQUENCE [LARGE SCALE GENOMIC DNA]</scope>
    <source>
        <strain evidence="9">RWD-64-598 SS2</strain>
    </source>
</reference>
<dbReference type="GO" id="GO:0003677">
    <property type="term" value="F:DNA binding"/>
    <property type="evidence" value="ECO:0007669"/>
    <property type="project" value="UniProtKB-UniRule"/>
</dbReference>
<dbReference type="InterPro" id="IPR008422">
    <property type="entry name" value="KN_HD"/>
</dbReference>
<gene>
    <name evidence="8" type="ORF">CONPUDRAFT_153794</name>
</gene>
<feature type="compositionally biased region" description="Low complexity" evidence="6">
    <location>
        <begin position="168"/>
        <end position="195"/>
    </location>
</feature>
<evidence type="ECO:0000256" key="5">
    <source>
        <dbReference type="PROSITE-ProRule" id="PRU00108"/>
    </source>
</evidence>
<dbReference type="Gene3D" id="1.10.10.60">
    <property type="entry name" value="Homeodomain-like"/>
    <property type="match status" value="1"/>
</dbReference>
<sequence>MSTSTASAPDTESSVPSRGEKRVRSPSSSPQPARHRPAPTDSNDQWQLDAASNQSNDKSAVEPGVDTKIQLPSIFAALDDPYRNEMRRSSLPINPDSNQGRHRHSPYPSPSLRKANPPGAQPNVGSYHFPSSDIPQSSDDKASGRPRLDTHLNYSYGEPSPYGNTQLPGSAPASVQVSSSPAFASSQSVSESRSQGTAPPGPPGPYSDHPSWHNAPGGVVRPSSTPGHNANGGHGQKYDDSIRHGSFSAGSNPSPPYSNNGGRISGPPERRGFTGGSGGKPDDWSFPPQDYVLPPGNSNSYNANSSPTPVPQLAPAPVSSGTPISRSPQQGPVSGSTLVDRPTRKRGKLPKETTDYLKAWLHRHSDHPYPSEEEKKQLCHATGLSMSQVSNWMINARRRILAPIHKAQQAPTTSAPYPPSSRQPAVPSMSDPMNGRRQSGAGNDSLQLYHPMSLQSMPATQHGSAGNEYLGPNSRSLLGQPVGRGTHPYNGGNSMELSQNRAGLSYGPQHGQSGGHSNQYLSSTMPISAGPTLPPNPYGSQNLAGHHSQMYPQHHSSMSSQYVSSPSHGSTRLPPHPSDSQAHGYYSEGGLSQGHSYRALND</sequence>
<feature type="compositionally biased region" description="Polar residues" evidence="6">
    <location>
        <begin position="515"/>
        <end position="526"/>
    </location>
</feature>
<accession>A0A5M3MRG2</accession>
<dbReference type="RefSeq" id="XP_007768642.1">
    <property type="nucleotide sequence ID" value="XM_007770452.1"/>
</dbReference>
<dbReference type="InterPro" id="IPR009057">
    <property type="entry name" value="Homeodomain-like_sf"/>
</dbReference>
<dbReference type="InterPro" id="IPR001356">
    <property type="entry name" value="HD"/>
</dbReference>
<feature type="compositionally biased region" description="Low complexity" evidence="6">
    <location>
        <begin position="554"/>
        <end position="568"/>
    </location>
</feature>
<feature type="DNA-binding region" description="Homeobox" evidence="5">
    <location>
        <begin position="342"/>
        <end position="404"/>
    </location>
</feature>
<dbReference type="GeneID" id="19203170"/>
<feature type="compositionally biased region" description="Polar residues" evidence="6">
    <location>
        <begin position="296"/>
        <end position="307"/>
    </location>
</feature>
<dbReference type="EMBL" id="JH711578">
    <property type="protein sequence ID" value="EIW81245.1"/>
    <property type="molecule type" value="Genomic_DNA"/>
</dbReference>
<organism evidence="8 9">
    <name type="scientific">Coniophora puteana (strain RWD-64-598)</name>
    <name type="common">Brown rot fungus</name>
    <dbReference type="NCBI Taxonomy" id="741705"/>
    <lineage>
        <taxon>Eukaryota</taxon>
        <taxon>Fungi</taxon>
        <taxon>Dikarya</taxon>
        <taxon>Basidiomycota</taxon>
        <taxon>Agaricomycotina</taxon>
        <taxon>Agaricomycetes</taxon>
        <taxon>Agaricomycetidae</taxon>
        <taxon>Boletales</taxon>
        <taxon>Coniophorineae</taxon>
        <taxon>Coniophoraceae</taxon>
        <taxon>Coniophora</taxon>
    </lineage>
</organism>
<dbReference type="SUPFAM" id="SSF46689">
    <property type="entry name" value="Homeodomain-like"/>
    <property type="match status" value="1"/>
</dbReference>
<dbReference type="Proteomes" id="UP000053558">
    <property type="component" value="Unassembled WGS sequence"/>
</dbReference>
<proteinExistence type="inferred from homology"/>
<comment type="caution">
    <text evidence="8">The sequence shown here is derived from an EMBL/GenBank/DDBJ whole genome shotgun (WGS) entry which is preliminary data.</text>
</comment>
<evidence type="ECO:0000259" key="7">
    <source>
        <dbReference type="PROSITE" id="PS50071"/>
    </source>
</evidence>
<dbReference type="SMART" id="SM00389">
    <property type="entry name" value="HOX"/>
    <property type="match status" value="1"/>
</dbReference>
<evidence type="ECO:0000313" key="8">
    <source>
        <dbReference type="EMBL" id="EIW81245.1"/>
    </source>
</evidence>
<feature type="region of interest" description="Disordered" evidence="6">
    <location>
        <begin position="406"/>
        <end position="602"/>
    </location>
</feature>
<dbReference type="OrthoDB" id="10056939at2759"/>
<feature type="compositionally biased region" description="Polar residues" evidence="6">
    <location>
        <begin position="40"/>
        <end position="58"/>
    </location>
</feature>
<keyword evidence="4 5" id="KW-0539">Nucleus</keyword>
<keyword evidence="2 5" id="KW-0238">DNA-binding</keyword>
<feature type="region of interest" description="Disordered" evidence="6">
    <location>
        <begin position="1"/>
        <end position="352"/>
    </location>
</feature>
<protein>
    <recommendedName>
        <fullName evidence="7">Homeobox domain-containing protein</fullName>
    </recommendedName>
</protein>
<evidence type="ECO:0000256" key="3">
    <source>
        <dbReference type="ARBA" id="ARBA00023155"/>
    </source>
</evidence>
<feature type="compositionally biased region" description="Polar residues" evidence="6">
    <location>
        <begin position="248"/>
        <end position="262"/>
    </location>
</feature>
<feature type="compositionally biased region" description="Polar residues" evidence="6">
    <location>
        <begin position="453"/>
        <end position="464"/>
    </location>
</feature>
<dbReference type="GO" id="GO:0006355">
    <property type="term" value="P:regulation of DNA-templated transcription"/>
    <property type="evidence" value="ECO:0007669"/>
    <property type="project" value="InterPro"/>
</dbReference>
<evidence type="ECO:0000256" key="1">
    <source>
        <dbReference type="ARBA" id="ARBA00005800"/>
    </source>
</evidence>
<dbReference type="CDD" id="cd00086">
    <property type="entry name" value="homeodomain"/>
    <property type="match status" value="1"/>
</dbReference>
<evidence type="ECO:0000256" key="6">
    <source>
        <dbReference type="SAM" id="MobiDB-lite"/>
    </source>
</evidence>
<evidence type="ECO:0000256" key="4">
    <source>
        <dbReference type="ARBA" id="ARBA00023242"/>
    </source>
</evidence>